<reference evidence="2" key="1">
    <citation type="submission" date="2025-08" db="UniProtKB">
        <authorList>
            <consortium name="Ensembl"/>
        </authorList>
    </citation>
    <scope>IDENTIFICATION</scope>
</reference>
<evidence type="ECO:0000256" key="1">
    <source>
        <dbReference type="SAM" id="MobiDB-lite"/>
    </source>
</evidence>
<keyword evidence="3" id="KW-1185">Reference proteome</keyword>
<sequence length="188" mass="22822">MLLLLITIKISNKLCTFSLQMEHSETVCRYCGVSYLIFHEFHQLHSQLALQEAELQELRETVQREKAQREALELGRLEWERGLRMDLQRQAEAKEKNIRDELEEKTRALRDEFEKTERKRKEVEEKYEKISEDKERELRSMEVESLKKQREELERRAKEREKVLTGALQMANKNLDEQRKYLQQLEER</sequence>
<name>A0A3Q3J8J0_MONAL</name>
<dbReference type="Proteomes" id="UP000261600">
    <property type="component" value="Unplaced"/>
</dbReference>
<reference evidence="2" key="2">
    <citation type="submission" date="2025-09" db="UniProtKB">
        <authorList>
            <consortium name="Ensembl"/>
        </authorList>
    </citation>
    <scope>IDENTIFICATION</scope>
</reference>
<proteinExistence type="predicted"/>
<evidence type="ECO:0000313" key="3">
    <source>
        <dbReference type="Proteomes" id="UP000261600"/>
    </source>
</evidence>
<evidence type="ECO:0000313" key="2">
    <source>
        <dbReference type="Ensembl" id="ENSMALP00000013110.1"/>
    </source>
</evidence>
<dbReference type="AlphaFoldDB" id="A0A3Q3J8J0"/>
<accession>A0A3Q3J8J0</accession>
<dbReference type="STRING" id="43700.ENSMALP00000013110"/>
<feature type="region of interest" description="Disordered" evidence="1">
    <location>
        <begin position="124"/>
        <end position="144"/>
    </location>
</feature>
<dbReference type="Ensembl" id="ENSMALT00000013393.1">
    <property type="protein sequence ID" value="ENSMALP00000013110.1"/>
    <property type="gene ID" value="ENSMALG00000009283.1"/>
</dbReference>
<protein>
    <submittedName>
        <fullName evidence="2">Uncharacterized protein</fullName>
    </submittedName>
</protein>
<organism evidence="2 3">
    <name type="scientific">Monopterus albus</name>
    <name type="common">Swamp eel</name>
    <dbReference type="NCBI Taxonomy" id="43700"/>
    <lineage>
        <taxon>Eukaryota</taxon>
        <taxon>Metazoa</taxon>
        <taxon>Chordata</taxon>
        <taxon>Craniata</taxon>
        <taxon>Vertebrata</taxon>
        <taxon>Euteleostomi</taxon>
        <taxon>Actinopterygii</taxon>
        <taxon>Neopterygii</taxon>
        <taxon>Teleostei</taxon>
        <taxon>Neoteleostei</taxon>
        <taxon>Acanthomorphata</taxon>
        <taxon>Anabantaria</taxon>
        <taxon>Synbranchiformes</taxon>
        <taxon>Synbranchidae</taxon>
        <taxon>Monopterus</taxon>
    </lineage>
</organism>